<dbReference type="PANTHER" id="PTHR43117:SF5">
    <property type="entry name" value="GLYCINE BETAINE UPTAKE SYSTEM ATP-BINDING PROTEIN YEHX"/>
    <property type="match status" value="1"/>
</dbReference>
<keyword evidence="4 6" id="KW-0067">ATP-binding</keyword>
<dbReference type="InterPro" id="IPR003439">
    <property type="entry name" value="ABC_transporter-like_ATP-bd"/>
</dbReference>
<evidence type="ECO:0000259" key="5">
    <source>
        <dbReference type="PROSITE" id="PS50893"/>
    </source>
</evidence>
<organism evidence="6 7">
    <name type="scientific">Reinekea marinisedimentorum</name>
    <dbReference type="NCBI Taxonomy" id="230495"/>
    <lineage>
        <taxon>Bacteria</taxon>
        <taxon>Pseudomonadati</taxon>
        <taxon>Pseudomonadota</taxon>
        <taxon>Gammaproteobacteria</taxon>
        <taxon>Oceanospirillales</taxon>
        <taxon>Saccharospirillaceae</taxon>
        <taxon>Reinekea</taxon>
    </lineage>
</organism>
<proteinExistence type="inferred from homology"/>
<dbReference type="OrthoDB" id="9802264at2"/>
<dbReference type="PROSITE" id="PS00211">
    <property type="entry name" value="ABC_TRANSPORTER_1"/>
    <property type="match status" value="1"/>
</dbReference>
<dbReference type="GO" id="GO:0005524">
    <property type="term" value="F:ATP binding"/>
    <property type="evidence" value="ECO:0007669"/>
    <property type="project" value="UniProtKB-KW"/>
</dbReference>
<dbReference type="SMART" id="SM00382">
    <property type="entry name" value="AAA"/>
    <property type="match status" value="1"/>
</dbReference>
<evidence type="ECO:0000313" key="7">
    <source>
        <dbReference type="Proteomes" id="UP000295793"/>
    </source>
</evidence>
<evidence type="ECO:0000256" key="1">
    <source>
        <dbReference type="ARBA" id="ARBA00005417"/>
    </source>
</evidence>
<dbReference type="GO" id="GO:0016887">
    <property type="term" value="F:ATP hydrolysis activity"/>
    <property type="evidence" value="ECO:0007669"/>
    <property type="project" value="InterPro"/>
</dbReference>
<dbReference type="SUPFAM" id="SSF52540">
    <property type="entry name" value="P-loop containing nucleoside triphosphate hydrolases"/>
    <property type="match status" value="1"/>
</dbReference>
<evidence type="ECO:0000256" key="4">
    <source>
        <dbReference type="ARBA" id="ARBA00022840"/>
    </source>
</evidence>
<dbReference type="InterPro" id="IPR017871">
    <property type="entry name" value="ABC_transporter-like_CS"/>
</dbReference>
<reference evidence="6 7" key="1">
    <citation type="submission" date="2019-03" db="EMBL/GenBank/DDBJ databases">
        <title>Genomic Encyclopedia of Archaeal and Bacterial Type Strains, Phase II (KMG-II): from individual species to whole genera.</title>
        <authorList>
            <person name="Goeker M."/>
        </authorList>
    </citation>
    <scope>NUCLEOTIDE SEQUENCE [LARGE SCALE GENOMIC DNA]</scope>
    <source>
        <strain evidence="6 7">DSM 15388</strain>
    </source>
</reference>
<accession>A0A4R3HX01</accession>
<dbReference type="PANTHER" id="PTHR43117">
    <property type="entry name" value="OSMOPROTECTANT IMPORT ATP-BINDING PROTEIN OSMV"/>
    <property type="match status" value="1"/>
</dbReference>
<protein>
    <submittedName>
        <fullName evidence="6">Osmoprotectant transport system ATP-binding protein</fullName>
    </submittedName>
</protein>
<dbReference type="GO" id="GO:0015697">
    <property type="term" value="P:quaternary ammonium group transport"/>
    <property type="evidence" value="ECO:0007669"/>
    <property type="project" value="UniProtKB-ARBA"/>
</dbReference>
<evidence type="ECO:0000256" key="2">
    <source>
        <dbReference type="ARBA" id="ARBA00022448"/>
    </source>
</evidence>
<dbReference type="FunFam" id="3.40.50.300:FF:000425">
    <property type="entry name" value="Probable ABC transporter, ATP-binding subunit"/>
    <property type="match status" value="1"/>
</dbReference>
<feature type="domain" description="ABC transporter" evidence="5">
    <location>
        <begin position="2"/>
        <end position="236"/>
    </location>
</feature>
<keyword evidence="3" id="KW-0547">Nucleotide-binding</keyword>
<dbReference type="Pfam" id="PF00005">
    <property type="entry name" value="ABC_tran"/>
    <property type="match status" value="1"/>
</dbReference>
<dbReference type="EMBL" id="SLZR01000023">
    <property type="protein sequence ID" value="TCS36685.1"/>
    <property type="molecule type" value="Genomic_DNA"/>
</dbReference>
<dbReference type="Gene3D" id="3.40.50.300">
    <property type="entry name" value="P-loop containing nucleotide triphosphate hydrolases"/>
    <property type="match status" value="1"/>
</dbReference>
<keyword evidence="2" id="KW-0813">Transport</keyword>
<dbReference type="InterPro" id="IPR003593">
    <property type="entry name" value="AAA+_ATPase"/>
</dbReference>
<dbReference type="PROSITE" id="PS50893">
    <property type="entry name" value="ABC_TRANSPORTER_2"/>
    <property type="match status" value="1"/>
</dbReference>
<dbReference type="RefSeq" id="WP_132703709.1">
    <property type="nucleotide sequence ID" value="NZ_SLZR01000023.1"/>
</dbReference>
<sequence length="320" mass="35275">MIEFQNVSKSYHGKAVIENLSLHLEKGKITVIIGSSGSGKSTTLKMINRLEEHNAGKILFAGEEIASIPVEQLRCRMGYAIQSNGLFPHWSVAENIACVPNLLKWDKQKIARRVDELLEVLDLSPEQYRDRMPHQLSGGQQQRVGVARAMAADPEILLMDEPFGALDPVTRASMQKEVRRIHRLYGKTILVITHDIDEALYLADHLILMDKGAIVQQGAPMEILTQPANDFVRDFIGRSDIGLKMLSLQTVESHMVPGEYRAGCGVISSDIALNEALSRFISEQSDVLNVTGADDVHLGLVTFSGLLKIPALQSQMGRGA</sequence>
<evidence type="ECO:0000313" key="6">
    <source>
        <dbReference type="EMBL" id="TCS36685.1"/>
    </source>
</evidence>
<dbReference type="InterPro" id="IPR027417">
    <property type="entry name" value="P-loop_NTPase"/>
</dbReference>
<evidence type="ECO:0000256" key="3">
    <source>
        <dbReference type="ARBA" id="ARBA00022741"/>
    </source>
</evidence>
<keyword evidence="7" id="KW-1185">Reference proteome</keyword>
<dbReference type="Proteomes" id="UP000295793">
    <property type="component" value="Unassembled WGS sequence"/>
</dbReference>
<comment type="caution">
    <text evidence="6">The sequence shown here is derived from an EMBL/GenBank/DDBJ whole genome shotgun (WGS) entry which is preliminary data.</text>
</comment>
<name>A0A4R3HX01_9GAMM</name>
<gene>
    <name evidence="6" type="ORF">BCF53_1237</name>
</gene>
<dbReference type="AlphaFoldDB" id="A0A4R3HX01"/>
<comment type="similarity">
    <text evidence="1">Belongs to the ABC transporter superfamily.</text>
</comment>